<keyword evidence="1" id="KW-0472">Membrane</keyword>
<dbReference type="EMBL" id="GBXM01090202">
    <property type="protein sequence ID" value="JAH18375.1"/>
    <property type="molecule type" value="Transcribed_RNA"/>
</dbReference>
<evidence type="ECO:0000313" key="2">
    <source>
        <dbReference type="EMBL" id="JAH18375.1"/>
    </source>
</evidence>
<reference evidence="2" key="2">
    <citation type="journal article" date="2015" name="Fish Shellfish Immunol.">
        <title>Early steps in the European eel (Anguilla anguilla)-Vibrio vulnificus interaction in the gills: Role of the RtxA13 toxin.</title>
        <authorList>
            <person name="Callol A."/>
            <person name="Pajuelo D."/>
            <person name="Ebbesson L."/>
            <person name="Teles M."/>
            <person name="MacKenzie S."/>
            <person name="Amaro C."/>
        </authorList>
    </citation>
    <scope>NUCLEOTIDE SEQUENCE</scope>
</reference>
<organism evidence="2">
    <name type="scientific">Anguilla anguilla</name>
    <name type="common">European freshwater eel</name>
    <name type="synonym">Muraena anguilla</name>
    <dbReference type="NCBI Taxonomy" id="7936"/>
    <lineage>
        <taxon>Eukaryota</taxon>
        <taxon>Metazoa</taxon>
        <taxon>Chordata</taxon>
        <taxon>Craniata</taxon>
        <taxon>Vertebrata</taxon>
        <taxon>Euteleostomi</taxon>
        <taxon>Actinopterygii</taxon>
        <taxon>Neopterygii</taxon>
        <taxon>Teleostei</taxon>
        <taxon>Anguilliformes</taxon>
        <taxon>Anguillidae</taxon>
        <taxon>Anguilla</taxon>
    </lineage>
</organism>
<reference evidence="2" key="1">
    <citation type="submission" date="2014-11" db="EMBL/GenBank/DDBJ databases">
        <authorList>
            <person name="Amaro Gonzalez C."/>
        </authorList>
    </citation>
    <scope>NUCLEOTIDE SEQUENCE</scope>
</reference>
<keyword evidence="1" id="KW-1133">Transmembrane helix</keyword>
<accession>A0A0E9QQ68</accession>
<sequence length="47" mass="5605">MNSANYAKHVQKYNYFPEKHSFSIIIVAYLILSFQSLYLMLLICEKM</sequence>
<feature type="transmembrane region" description="Helical" evidence="1">
    <location>
        <begin position="20"/>
        <end position="44"/>
    </location>
</feature>
<name>A0A0E9QQ68_ANGAN</name>
<proteinExistence type="predicted"/>
<dbReference type="AlphaFoldDB" id="A0A0E9QQ68"/>
<keyword evidence="1" id="KW-0812">Transmembrane</keyword>
<evidence type="ECO:0000256" key="1">
    <source>
        <dbReference type="SAM" id="Phobius"/>
    </source>
</evidence>
<protein>
    <submittedName>
        <fullName evidence="2">Uncharacterized protein</fullName>
    </submittedName>
</protein>